<gene>
    <name evidence="2" type="ORF">MCHLO_03326</name>
</gene>
<name>A0ABQ0L3N9_MYCCL</name>
<evidence type="ECO:0000313" key="2">
    <source>
        <dbReference type="EMBL" id="GAT45764.1"/>
    </source>
</evidence>
<accession>A0ABQ0L3N9</accession>
<keyword evidence="3" id="KW-1185">Reference proteome</keyword>
<dbReference type="EMBL" id="DF841693">
    <property type="protein sequence ID" value="GAT45764.1"/>
    <property type="molecule type" value="Genomic_DNA"/>
</dbReference>
<sequence length="388" mass="43952">MIAQFECPQRSWRSPSSLQPSKPRSVSPIRKPRNYDPTLHLVTIDLDQSQQPSPVHRLPPEVVTEIFLQYIPHYPHRPRLRDFEESPLALTGICGRWRKIALSSPILWKAVEIAESAYTTDEDRLTQLIKMFLNRSGSSTLSIELAGPARNYLVGAILPYMNRVEHFKTSATQSILAALEGKLTEVITLEISGYTTGFGASYPVALLKNTSKVQFLSLDSISLISREMHISLQGAVPWNQLHSLALTSFAFQTCYRILQYTPNLSFCWLEIPANASTNTGSIWLPHLKALVLEISLPPLPDVFLDMFTLPALERLQTETHLLQWNLRDQLQGLLERSRYGLKELRIVAESTVMKPQMVLDDLQSIVPHMEVVDYKPTSSKLAWPERLA</sequence>
<evidence type="ECO:0000256" key="1">
    <source>
        <dbReference type="SAM" id="MobiDB-lite"/>
    </source>
</evidence>
<proteinExistence type="predicted"/>
<dbReference type="Proteomes" id="UP000815677">
    <property type="component" value="Unassembled WGS sequence"/>
</dbReference>
<feature type="region of interest" description="Disordered" evidence="1">
    <location>
        <begin position="1"/>
        <end position="34"/>
    </location>
</feature>
<organism evidence="2 3">
    <name type="scientific">Mycena chlorophos</name>
    <name type="common">Agaric fungus</name>
    <name type="synonym">Agaricus chlorophos</name>
    <dbReference type="NCBI Taxonomy" id="658473"/>
    <lineage>
        <taxon>Eukaryota</taxon>
        <taxon>Fungi</taxon>
        <taxon>Dikarya</taxon>
        <taxon>Basidiomycota</taxon>
        <taxon>Agaricomycotina</taxon>
        <taxon>Agaricomycetes</taxon>
        <taxon>Agaricomycetidae</taxon>
        <taxon>Agaricales</taxon>
        <taxon>Marasmiineae</taxon>
        <taxon>Mycenaceae</taxon>
        <taxon>Mycena</taxon>
    </lineage>
</organism>
<feature type="compositionally biased region" description="Polar residues" evidence="1">
    <location>
        <begin position="11"/>
        <end position="24"/>
    </location>
</feature>
<protein>
    <recommendedName>
        <fullName evidence="4">F-box domain-containing protein</fullName>
    </recommendedName>
</protein>
<evidence type="ECO:0000313" key="3">
    <source>
        <dbReference type="Proteomes" id="UP000815677"/>
    </source>
</evidence>
<reference evidence="2" key="1">
    <citation type="submission" date="2014-09" db="EMBL/GenBank/DDBJ databases">
        <title>Genome sequence of the luminous mushroom Mycena chlorophos for searching fungal bioluminescence genes.</title>
        <authorList>
            <person name="Tanaka Y."/>
            <person name="Kasuga D."/>
            <person name="Oba Y."/>
            <person name="Hase S."/>
            <person name="Sato K."/>
            <person name="Oba Y."/>
            <person name="Sakakibara Y."/>
        </authorList>
    </citation>
    <scope>NUCLEOTIDE SEQUENCE</scope>
</reference>
<evidence type="ECO:0008006" key="4">
    <source>
        <dbReference type="Google" id="ProtNLM"/>
    </source>
</evidence>